<dbReference type="InterPro" id="IPR013783">
    <property type="entry name" value="Ig-like_fold"/>
</dbReference>
<dbReference type="Proteomes" id="UP001549366">
    <property type="component" value="Unassembled WGS sequence"/>
</dbReference>
<evidence type="ECO:0000256" key="7">
    <source>
        <dbReference type="ARBA" id="ARBA00022679"/>
    </source>
</evidence>
<dbReference type="Pfam" id="PF22019">
    <property type="entry name" value="GlgB_N"/>
    <property type="match status" value="1"/>
</dbReference>
<dbReference type="SMART" id="SM00642">
    <property type="entry name" value="Aamy"/>
    <property type="match status" value="1"/>
</dbReference>
<dbReference type="InterPro" id="IPR006048">
    <property type="entry name" value="A-amylase/branching_C"/>
</dbReference>
<dbReference type="InterPro" id="IPR014756">
    <property type="entry name" value="Ig_E-set"/>
</dbReference>
<dbReference type="Gene3D" id="2.60.40.10">
    <property type="entry name" value="Immunoglobulins"/>
    <property type="match status" value="2"/>
</dbReference>
<comment type="pathway">
    <text evidence="3 10">Glycan biosynthesis; glycogen biosynthesis.</text>
</comment>
<keyword evidence="8 10" id="KW-0320">Glycogen biosynthesis</keyword>
<keyword evidence="9 10" id="KW-0119">Carbohydrate metabolism</keyword>
<keyword evidence="7 10" id="KW-0808">Transferase</keyword>
<dbReference type="EC" id="2.4.1.18" evidence="10"/>
<evidence type="ECO:0000256" key="1">
    <source>
        <dbReference type="ARBA" id="ARBA00000826"/>
    </source>
</evidence>
<comment type="catalytic activity">
    <reaction evidence="1 10">
        <text>Transfers a segment of a (1-&gt;4)-alpha-D-glucan chain to a primary hydroxy group in a similar glucan chain.</text>
        <dbReference type="EC" id="2.4.1.18"/>
    </reaction>
</comment>
<dbReference type="SUPFAM" id="SSF51011">
    <property type="entry name" value="Glycosyl hydrolase domain"/>
    <property type="match status" value="1"/>
</dbReference>
<evidence type="ECO:0000313" key="13">
    <source>
        <dbReference type="Proteomes" id="UP001549366"/>
    </source>
</evidence>
<dbReference type="NCBIfam" id="NF003811">
    <property type="entry name" value="PRK05402.1"/>
    <property type="match status" value="1"/>
</dbReference>
<comment type="caution">
    <text evidence="12">The sequence shown here is derived from an EMBL/GenBank/DDBJ whole genome shotgun (WGS) entry which is preliminary data.</text>
</comment>
<dbReference type="InterPro" id="IPR006047">
    <property type="entry name" value="GH13_cat_dom"/>
</dbReference>
<dbReference type="Gene3D" id="3.20.20.80">
    <property type="entry name" value="Glycosidases"/>
    <property type="match status" value="1"/>
</dbReference>
<gene>
    <name evidence="10" type="primary">glgB</name>
    <name evidence="12" type="ORF">V5J35_003385</name>
</gene>
<feature type="domain" description="Glycosyl hydrolase family 13 catalytic" evidence="11">
    <location>
        <begin position="270"/>
        <end position="632"/>
    </location>
</feature>
<keyword evidence="6 10" id="KW-0328">Glycosyltransferase</keyword>
<evidence type="ECO:0000256" key="3">
    <source>
        <dbReference type="ARBA" id="ARBA00004964"/>
    </source>
</evidence>
<dbReference type="InterPro" id="IPR006407">
    <property type="entry name" value="GlgB"/>
</dbReference>
<dbReference type="GO" id="GO:0003844">
    <property type="term" value="F:1,4-alpha-glucan branching enzyme activity"/>
    <property type="evidence" value="ECO:0007669"/>
    <property type="project" value="UniProtKB-EC"/>
</dbReference>
<dbReference type="InterPro" id="IPR017853">
    <property type="entry name" value="GH"/>
</dbReference>
<reference evidence="12 13" key="1">
    <citation type="submission" date="2024-06" db="EMBL/GenBank/DDBJ databases">
        <title>Genomic Encyclopedia of Type Strains, Phase V (KMG-V): Genome sequencing to study the core and pangenomes of soil and plant-associated prokaryotes.</title>
        <authorList>
            <person name="Whitman W."/>
        </authorList>
    </citation>
    <scope>NUCLEOTIDE SEQUENCE [LARGE SCALE GENOMIC DNA]</scope>
    <source>
        <strain evidence="12 13">NE40</strain>
    </source>
</reference>
<dbReference type="InterPro" id="IPR044143">
    <property type="entry name" value="GlgB_N_E_set_prok"/>
</dbReference>
<dbReference type="CDD" id="cd02855">
    <property type="entry name" value="E_set_GBE_prok_N"/>
    <property type="match status" value="1"/>
</dbReference>
<keyword evidence="5 10" id="KW-0321">Glycogen metabolism</keyword>
<dbReference type="SUPFAM" id="SSF51445">
    <property type="entry name" value="(Trans)glycosidases"/>
    <property type="match status" value="1"/>
</dbReference>
<proteinExistence type="inferred from homology"/>
<protein>
    <recommendedName>
        <fullName evidence="10">1,4-alpha-glucan branching enzyme GlgB</fullName>
        <ecNumber evidence="10">2.4.1.18</ecNumber>
    </recommendedName>
    <alternativeName>
        <fullName evidence="10">1,4-alpha-D-glucan:1,4-alpha-D-glucan 6-glucosyl-transferase</fullName>
    </alternativeName>
    <alternativeName>
        <fullName evidence="10">Alpha-(1-&gt;4)-glucan branching enzyme</fullName>
    </alternativeName>
    <alternativeName>
        <fullName evidence="10">Glycogen branching enzyme</fullName>
        <shortName evidence="10">BE</shortName>
    </alternativeName>
</protein>
<dbReference type="Pfam" id="PF02806">
    <property type="entry name" value="Alpha-amylase_C"/>
    <property type="match status" value="1"/>
</dbReference>
<evidence type="ECO:0000256" key="10">
    <source>
        <dbReference type="HAMAP-Rule" id="MF_00685"/>
    </source>
</evidence>
<evidence type="ECO:0000259" key="11">
    <source>
        <dbReference type="SMART" id="SM00642"/>
    </source>
</evidence>
<dbReference type="InterPro" id="IPR037439">
    <property type="entry name" value="Branching_enzy"/>
</dbReference>
<dbReference type="Pfam" id="PF02922">
    <property type="entry name" value="CBM_48"/>
    <property type="match status" value="1"/>
</dbReference>
<dbReference type="InterPro" id="IPR013780">
    <property type="entry name" value="Glyco_hydro_b"/>
</dbReference>
<dbReference type="PIRSF" id="PIRSF000463">
    <property type="entry name" value="GlgB"/>
    <property type="match status" value="1"/>
</dbReference>
<dbReference type="InterPro" id="IPR004193">
    <property type="entry name" value="Glyco_hydro_13_N"/>
</dbReference>
<sequence>MFGSPNVSGVTRIIYPMNIAVQSTIPAVEQELGQVLCACPFSYLGLHKATDNKGLVLRVWRPDADDITVIEQPSGKKLGNMQRFESGLFELHLPRRRKLFNYELSVTSEGGHTFRVYDPYQFGQYILREEHVDYDALHRHQGAHLITHALNAKRQVKGVLFRVYAPNARSVSLVGNFNNWDGRLHPMASADDGVWRLFVPGLTAGDLYKYEIHDKDGNKLPLKADPFGTYSEQWPGLSSIVHDDSRYQWKDSQWMKQRGELYDKPMSVYEVHAGSWRRKDGNIIMNYRELAKELVPYVKKMGFTHIELMPVSEHPLYESWGYQPVGMFAVTSRYGSPDDFKFFVDQCHKAGIGIILDWVPAHFPNDDHGLVKFDGSEVYEHPDPRRGWHPDWKTCIYDFGKPFVQDFLISSALYWLEEYHIDGLRVDAVASMLYLDYSRNDGEWEPNRNGGNENLEAIHFLKRFNQTVYERFPTAMTIAEESTSYPGVSRPLYDDGLGFGYKWNMGWMHDSLEYMKKEPVHRPYHHGQITFSTVYAFSENFVLSLSHDEVVYGKGTLLTRMPGDDWQKFANLRTYLSFMWTHPGKKLLFMGCEFGSWNEWNHHQSLDWHLVDDKDSPHSGVQKLVQTLNKLYKSEPSLHERDLCYKGFQWLVHDDYQQSVLAYVRFCNDGRPIVVINNLTPVVRHDYCVGVPAAGEYKLLLNSDDKSFGGSDVSAGRKFVSEAVEHHGQEQSLKLTLPPLATVMLKLK</sequence>
<keyword evidence="13" id="KW-1185">Reference proteome</keyword>
<dbReference type="SUPFAM" id="SSF81296">
    <property type="entry name" value="E set domains"/>
    <property type="match status" value="2"/>
</dbReference>
<evidence type="ECO:0000256" key="4">
    <source>
        <dbReference type="ARBA" id="ARBA00009000"/>
    </source>
</evidence>
<comment type="function">
    <text evidence="2 10">Catalyzes the formation of the alpha-1,6-glucosidic linkages in glycogen by scission of a 1,4-alpha-linked oligosaccharide from growing alpha-1,4-glucan chains and the subsequent attachment of the oligosaccharide to the alpha-1,6 position.</text>
</comment>
<dbReference type="HAMAP" id="MF_00685">
    <property type="entry name" value="GlgB"/>
    <property type="match status" value="1"/>
</dbReference>
<comment type="subunit">
    <text evidence="10">Monomer.</text>
</comment>
<evidence type="ECO:0000313" key="12">
    <source>
        <dbReference type="EMBL" id="MET4758193.1"/>
    </source>
</evidence>
<dbReference type="NCBIfam" id="TIGR01515">
    <property type="entry name" value="branching_enzym"/>
    <property type="match status" value="1"/>
</dbReference>
<dbReference type="CDD" id="cd11322">
    <property type="entry name" value="AmyAc_Glg_BE"/>
    <property type="match status" value="1"/>
</dbReference>
<name>A0ABV2SKC6_9GAMM</name>
<dbReference type="InterPro" id="IPR054169">
    <property type="entry name" value="GlgB_N"/>
</dbReference>
<evidence type="ECO:0000256" key="6">
    <source>
        <dbReference type="ARBA" id="ARBA00022676"/>
    </source>
</evidence>
<dbReference type="PANTHER" id="PTHR43651">
    <property type="entry name" value="1,4-ALPHA-GLUCAN-BRANCHING ENZYME"/>
    <property type="match status" value="1"/>
</dbReference>
<evidence type="ECO:0000256" key="2">
    <source>
        <dbReference type="ARBA" id="ARBA00002953"/>
    </source>
</evidence>
<dbReference type="NCBIfam" id="NF008967">
    <property type="entry name" value="PRK12313.1"/>
    <property type="match status" value="1"/>
</dbReference>
<feature type="active site" description="Proton donor" evidence="10">
    <location>
        <position position="480"/>
    </location>
</feature>
<feature type="active site" description="Nucleophile" evidence="10">
    <location>
        <position position="427"/>
    </location>
</feature>
<dbReference type="Gene3D" id="2.60.40.1180">
    <property type="entry name" value="Golgi alpha-mannosidase II"/>
    <property type="match status" value="1"/>
</dbReference>
<evidence type="ECO:0000256" key="5">
    <source>
        <dbReference type="ARBA" id="ARBA00022600"/>
    </source>
</evidence>
<dbReference type="Pfam" id="PF00128">
    <property type="entry name" value="Alpha-amylase"/>
    <property type="match status" value="2"/>
</dbReference>
<accession>A0ABV2SKC6</accession>
<evidence type="ECO:0000256" key="9">
    <source>
        <dbReference type="ARBA" id="ARBA00023277"/>
    </source>
</evidence>
<dbReference type="EMBL" id="JBEWTB010000002">
    <property type="protein sequence ID" value="MET4758193.1"/>
    <property type="molecule type" value="Genomic_DNA"/>
</dbReference>
<dbReference type="PANTHER" id="PTHR43651:SF3">
    <property type="entry name" value="1,4-ALPHA-GLUCAN-BRANCHING ENZYME"/>
    <property type="match status" value="1"/>
</dbReference>
<evidence type="ECO:0000256" key="8">
    <source>
        <dbReference type="ARBA" id="ARBA00023056"/>
    </source>
</evidence>
<comment type="similarity">
    <text evidence="4 10">Belongs to the glycosyl hydrolase 13 family. GlgB subfamily.</text>
</comment>
<organism evidence="12 13">
    <name type="scientific">Endozoicomonas lisbonensis</name>
    <dbReference type="NCBI Taxonomy" id="3120522"/>
    <lineage>
        <taxon>Bacteria</taxon>
        <taxon>Pseudomonadati</taxon>
        <taxon>Pseudomonadota</taxon>
        <taxon>Gammaproteobacteria</taxon>
        <taxon>Oceanospirillales</taxon>
        <taxon>Endozoicomonadaceae</taxon>
        <taxon>Endozoicomonas</taxon>
    </lineage>
</organism>